<dbReference type="Pfam" id="PF00535">
    <property type="entry name" value="Glycos_transf_2"/>
    <property type="match status" value="1"/>
</dbReference>
<feature type="domain" description="Glycosyltransferase 2-like" evidence="5">
    <location>
        <begin position="235"/>
        <end position="361"/>
    </location>
</feature>
<dbReference type="InterPro" id="IPR001173">
    <property type="entry name" value="Glyco_trans_2-like"/>
</dbReference>
<feature type="domain" description="Glycosyl transferase family 1" evidence="4">
    <location>
        <begin position="908"/>
        <end position="1040"/>
    </location>
</feature>
<dbReference type="InterPro" id="IPR001296">
    <property type="entry name" value="Glyco_trans_1"/>
</dbReference>
<dbReference type="eggNOG" id="COG0438">
    <property type="taxonomic scope" value="Bacteria"/>
</dbReference>
<dbReference type="PANTHER" id="PTHR43685">
    <property type="entry name" value="GLYCOSYLTRANSFERASE"/>
    <property type="match status" value="1"/>
</dbReference>
<evidence type="ECO:0000256" key="3">
    <source>
        <dbReference type="ARBA" id="ARBA00022679"/>
    </source>
</evidence>
<reference evidence="6 7" key="1">
    <citation type="submission" date="2011-09" db="EMBL/GenBank/DDBJ databases">
        <authorList>
            <consortium name="US DOE Joint Genome Institute (JGI-PGF)"/>
            <person name="Lucas S."/>
            <person name="Han J."/>
            <person name="Lapidus A."/>
            <person name="Cheng J.-F."/>
            <person name="Goodwin L."/>
            <person name="Pitluck S."/>
            <person name="Peters L."/>
            <person name="Land M.L."/>
            <person name="Hauser L."/>
            <person name="Orellana R."/>
            <person name="Lovley D."/>
            <person name="Woyke T.J."/>
        </authorList>
    </citation>
    <scope>NUCLEOTIDE SEQUENCE [LARGE SCALE GENOMIC DNA]</scope>
    <source>
        <strain evidence="6 7">2ac9</strain>
    </source>
</reference>
<dbReference type="RefSeq" id="WP_004075191.1">
    <property type="nucleotide sequence ID" value="NZ_CM001488.1"/>
</dbReference>
<dbReference type="InterPro" id="IPR050834">
    <property type="entry name" value="Glycosyltransf_2"/>
</dbReference>
<dbReference type="OrthoDB" id="5443996at2"/>
<dbReference type="AlphaFoldDB" id="I5B6W3"/>
<dbReference type="EMBL" id="CM001488">
    <property type="protein sequence ID" value="EIM65226.1"/>
    <property type="molecule type" value="Genomic_DNA"/>
</dbReference>
<dbReference type="Gene3D" id="3.90.550.10">
    <property type="entry name" value="Spore Coat Polysaccharide Biosynthesis Protein SpsA, Chain A"/>
    <property type="match status" value="1"/>
</dbReference>
<dbReference type="HOGENOM" id="CLU_293857_0_0_7"/>
<dbReference type="SUPFAM" id="SSF53448">
    <property type="entry name" value="Nucleotide-diphospho-sugar transferases"/>
    <property type="match status" value="1"/>
</dbReference>
<dbReference type="eggNOG" id="COG0463">
    <property type="taxonomic scope" value="Bacteria"/>
</dbReference>
<organism evidence="6 7">
    <name type="scientific">Desulfobacter postgatei 2ac9</name>
    <dbReference type="NCBI Taxonomy" id="879212"/>
    <lineage>
        <taxon>Bacteria</taxon>
        <taxon>Pseudomonadati</taxon>
        <taxon>Thermodesulfobacteriota</taxon>
        <taxon>Desulfobacteria</taxon>
        <taxon>Desulfobacterales</taxon>
        <taxon>Desulfobacteraceae</taxon>
        <taxon>Desulfobacter</taxon>
    </lineage>
</organism>
<keyword evidence="2" id="KW-0328">Glycosyltransferase</keyword>
<dbReference type="PANTHER" id="PTHR43685:SF5">
    <property type="entry name" value="GLYCOSYLTRANSFERASE EPSE-RELATED"/>
    <property type="match status" value="1"/>
</dbReference>
<comment type="similarity">
    <text evidence="1">Belongs to the glycosyltransferase 2 family.</text>
</comment>
<evidence type="ECO:0000313" key="6">
    <source>
        <dbReference type="EMBL" id="EIM65226.1"/>
    </source>
</evidence>
<keyword evidence="3 6" id="KW-0808">Transferase</keyword>
<sequence length="1080" mass="121224">MESFYKKSNLKVNTNWYLEQYPDVAAAGMDAQFHYEHYGAREGRLPYALQSAKLETALWSGFSNLALDDLQAMAFDKYQPDLERIYSRWALLRWYAGTEAWDKAFEYASAFNTETPLFAGHLGVHLLCTEVLLQCGYVEEARARMAAAITHFGTVPDLCLAAANVGLQCPEFKTDPGDPCADDAACLRLHWINTLFRNADMMSVQKRVIDAPLALNNLAGVETGRTARGKIPKISVIMPVFNAGDQVGYALYGLLAQTWSNIEILVIDDCSTDDTCARVNDIAASDSRVVLLRQKENRGAYAARNEGLKHAQGEFIANHDADDWSHPQRLERMIAPLLQDNTRMASMAHWVRTTGSLHFMRWRMERSLILPSVSTLVFRRCVVECLGGWDEVRVEADSEFLGRIRRYWGTDAVVDVLTGVPLAFALQDKNSLTAALSTHLRTQFWGVRKLYRRLSEIWRAGIKNLDQLHFKGNTREGRFPVPPAILHGKSAVPEYDLVVMADCSPAADYSESLLWMLQYVVNKGLKVALFHWPCYKNILENEQAVDIDGPFMAPALDKKLDLLLPDQPVKAEKVIIAGSHLQQYPPESVPDVLASDVCTVEDPARDIQWIYPQGTDTHGSDVSGRLSALFDAAWYLQRNPDVAEAGKDPLDHYLNFGWRQERAPSPWFDTRFYLGQCPEEEGRNQALLRHYVEKGERRGYLPSKPYVKGRKPLVDQVPNVMFCAHMAGYELFGGERSFLDVLHACSLLPVNIFVSVPSFANSSYIEMLQHFSHRIYYVPAGRWSFISRPDAWAVTHFKNIVQFQNIAAIYVNTLVVREPLTAARHAGVPSILHVRESLEHDPDMCAALGLPADAIRGRVVESADVIVANSEFTADNFRKKNATFVVNNIVDPALFKLNNPVDPRCINVAMISSNKPKKGLSDFIDLARVLADDTRIRMVLIGPDNEHIQELKNCGGLPENIIFSGYAPSPSEALAQAGIVLNLSNFEETFGRTVLEAMAAGRPVLAYNRGALPELIEHGETGFLVPYKNIEAAAERIRFLCGNLVQITLMGAKGRMKARNYDVQTMKRQFSDIFQWIWSN</sequence>
<dbReference type="STRING" id="879212.DespoDRAFT_03462"/>
<dbReference type="GO" id="GO:0016757">
    <property type="term" value="F:glycosyltransferase activity"/>
    <property type="evidence" value="ECO:0007669"/>
    <property type="project" value="UniProtKB-KW"/>
</dbReference>
<evidence type="ECO:0000313" key="7">
    <source>
        <dbReference type="Proteomes" id="UP000005778"/>
    </source>
</evidence>
<evidence type="ECO:0000256" key="2">
    <source>
        <dbReference type="ARBA" id="ARBA00022676"/>
    </source>
</evidence>
<dbReference type="Pfam" id="PF00534">
    <property type="entry name" value="Glycos_transf_1"/>
    <property type="match status" value="1"/>
</dbReference>
<dbReference type="Proteomes" id="UP000005778">
    <property type="component" value="Chromosome"/>
</dbReference>
<dbReference type="SUPFAM" id="SSF53756">
    <property type="entry name" value="UDP-Glycosyltransferase/glycogen phosphorylase"/>
    <property type="match status" value="1"/>
</dbReference>
<dbReference type="CDD" id="cd00761">
    <property type="entry name" value="Glyco_tranf_GTA_type"/>
    <property type="match status" value="1"/>
</dbReference>
<evidence type="ECO:0000259" key="5">
    <source>
        <dbReference type="Pfam" id="PF00535"/>
    </source>
</evidence>
<dbReference type="Gene3D" id="3.40.50.2000">
    <property type="entry name" value="Glycogen Phosphorylase B"/>
    <property type="match status" value="2"/>
</dbReference>
<evidence type="ECO:0000259" key="4">
    <source>
        <dbReference type="Pfam" id="PF00534"/>
    </source>
</evidence>
<proteinExistence type="inferred from homology"/>
<protein>
    <submittedName>
        <fullName evidence="6">Glycosyltransferase</fullName>
    </submittedName>
</protein>
<dbReference type="InterPro" id="IPR029044">
    <property type="entry name" value="Nucleotide-diphossugar_trans"/>
</dbReference>
<keyword evidence="7" id="KW-1185">Reference proteome</keyword>
<gene>
    <name evidence="6" type="ORF">DespoDRAFT_03462</name>
</gene>
<reference evidence="6 7" key="2">
    <citation type="submission" date="2012-02" db="EMBL/GenBank/DDBJ databases">
        <title>Improved High-Quality Draft sequence of Desulfobacter postgatei 2ac9.</title>
        <authorList>
            <consortium name="US DOE Joint Genome Institute"/>
            <person name="Lucas S."/>
            <person name="Han J."/>
            <person name="Lapidus A."/>
            <person name="Cheng J.-F."/>
            <person name="Goodwin L."/>
            <person name="Pitluck S."/>
            <person name="Peters L."/>
            <person name="Ovchinnikova G."/>
            <person name="Held B."/>
            <person name="Detter J.C."/>
            <person name="Han C."/>
            <person name="Tapia R."/>
            <person name="Land M."/>
            <person name="Hauser L."/>
            <person name="Kyrpides N."/>
            <person name="Ivanova N."/>
            <person name="Pagani I."/>
            <person name="Orellana R."/>
            <person name="Lovley D."/>
            <person name="Woyke T."/>
        </authorList>
    </citation>
    <scope>NUCLEOTIDE SEQUENCE [LARGE SCALE GENOMIC DNA]</scope>
    <source>
        <strain evidence="6 7">2ac9</strain>
    </source>
</reference>
<evidence type="ECO:0000256" key="1">
    <source>
        <dbReference type="ARBA" id="ARBA00006739"/>
    </source>
</evidence>
<accession>I5B6W3</accession>
<dbReference type="CDD" id="cd03801">
    <property type="entry name" value="GT4_PimA-like"/>
    <property type="match status" value="1"/>
</dbReference>
<name>I5B6W3_9BACT</name>